<comment type="subcellular location">
    <subcellularLocation>
        <location evidence="1">Membrane</location>
    </subcellularLocation>
</comment>
<dbReference type="SUPFAM" id="SSF81321">
    <property type="entry name" value="Family A G protein-coupled receptor-like"/>
    <property type="match status" value="1"/>
</dbReference>
<evidence type="ECO:0000313" key="7">
    <source>
        <dbReference type="Proteomes" id="UP000095283"/>
    </source>
</evidence>
<dbReference type="PANTHER" id="PTHR23360:SF7">
    <property type="entry name" value="G-PROTEIN COUPLED RECEPTORS FAMILY 1 PROFILE DOMAIN-CONTAINING PROTEIN"/>
    <property type="match status" value="1"/>
</dbReference>
<dbReference type="InterPro" id="IPR000276">
    <property type="entry name" value="GPCR_Rhodpsn"/>
</dbReference>
<dbReference type="GO" id="GO:0016020">
    <property type="term" value="C:membrane"/>
    <property type="evidence" value="ECO:0007669"/>
    <property type="project" value="UniProtKB-SubCell"/>
</dbReference>
<dbReference type="SMART" id="SM01381">
    <property type="entry name" value="7TM_GPCR_Srsx"/>
    <property type="match status" value="1"/>
</dbReference>
<feature type="transmembrane region" description="Helical" evidence="5">
    <location>
        <begin position="60"/>
        <end position="82"/>
    </location>
</feature>
<evidence type="ECO:0000256" key="2">
    <source>
        <dbReference type="ARBA" id="ARBA00022692"/>
    </source>
</evidence>
<dbReference type="AlphaFoldDB" id="A0A1I7XMI6"/>
<evidence type="ECO:0000256" key="5">
    <source>
        <dbReference type="SAM" id="Phobius"/>
    </source>
</evidence>
<feature type="transmembrane region" description="Helical" evidence="5">
    <location>
        <begin position="102"/>
        <end position="125"/>
    </location>
</feature>
<accession>A0A1I7XMI6</accession>
<dbReference type="PROSITE" id="PS50262">
    <property type="entry name" value="G_PROTEIN_RECEP_F1_2"/>
    <property type="match status" value="1"/>
</dbReference>
<feature type="transmembrane region" description="Helical" evidence="5">
    <location>
        <begin position="178"/>
        <end position="205"/>
    </location>
</feature>
<name>A0A1I7XMI6_HETBA</name>
<dbReference type="InterPro" id="IPR017452">
    <property type="entry name" value="GPCR_Rhodpsn_7TM"/>
</dbReference>
<dbReference type="InterPro" id="IPR047130">
    <property type="entry name" value="7TM_GPCR_Srsx_nematod"/>
</dbReference>
<dbReference type="CDD" id="cd00637">
    <property type="entry name" value="7tm_classA_rhodopsin-like"/>
    <property type="match status" value="1"/>
</dbReference>
<dbReference type="InterPro" id="IPR019424">
    <property type="entry name" value="7TM_GPCR_Srsx"/>
</dbReference>
<proteinExistence type="predicted"/>
<evidence type="ECO:0000313" key="8">
    <source>
        <dbReference type="WBParaSite" id="Hba_18743"/>
    </source>
</evidence>
<evidence type="ECO:0000256" key="1">
    <source>
        <dbReference type="ARBA" id="ARBA00004370"/>
    </source>
</evidence>
<dbReference type="Proteomes" id="UP000095283">
    <property type="component" value="Unplaced"/>
</dbReference>
<protein>
    <submittedName>
        <fullName evidence="8">G_PROTEIN_RECEP_F1_2 domain-containing protein</fullName>
    </submittedName>
</protein>
<keyword evidence="7" id="KW-1185">Reference proteome</keyword>
<evidence type="ECO:0000256" key="3">
    <source>
        <dbReference type="ARBA" id="ARBA00022989"/>
    </source>
</evidence>
<dbReference type="WBParaSite" id="Hba_18743">
    <property type="protein sequence ID" value="Hba_18743"/>
    <property type="gene ID" value="Hba_18743"/>
</dbReference>
<dbReference type="Gene3D" id="1.20.1070.10">
    <property type="entry name" value="Rhodopsin 7-helix transmembrane proteins"/>
    <property type="match status" value="1"/>
</dbReference>
<keyword evidence="4 5" id="KW-0472">Membrane</keyword>
<reference evidence="8" key="1">
    <citation type="submission" date="2016-11" db="UniProtKB">
        <authorList>
            <consortium name="WormBaseParasite"/>
        </authorList>
    </citation>
    <scope>IDENTIFICATION</scope>
</reference>
<feature type="domain" description="G-protein coupled receptors family 1 profile" evidence="6">
    <location>
        <begin position="30"/>
        <end position="305"/>
    </location>
</feature>
<feature type="transmembrane region" description="Helical" evidence="5">
    <location>
        <begin position="14"/>
        <end position="39"/>
    </location>
</feature>
<keyword evidence="3 5" id="KW-1133">Transmembrane helix</keyword>
<evidence type="ECO:0000256" key="4">
    <source>
        <dbReference type="ARBA" id="ARBA00023136"/>
    </source>
</evidence>
<organism evidence="7 8">
    <name type="scientific">Heterorhabditis bacteriophora</name>
    <name type="common">Entomopathogenic nematode worm</name>
    <dbReference type="NCBI Taxonomy" id="37862"/>
    <lineage>
        <taxon>Eukaryota</taxon>
        <taxon>Metazoa</taxon>
        <taxon>Ecdysozoa</taxon>
        <taxon>Nematoda</taxon>
        <taxon>Chromadorea</taxon>
        <taxon>Rhabditida</taxon>
        <taxon>Rhabditina</taxon>
        <taxon>Rhabditomorpha</taxon>
        <taxon>Strongyloidea</taxon>
        <taxon>Heterorhabditidae</taxon>
        <taxon>Heterorhabditis</taxon>
    </lineage>
</organism>
<sequence length="345" mass="39985">MMSYQIFFMLPPELVVAVVTIPLCTVGLLGNTCLLIATFMKKAIRSKIGRLRFAPVHDGYLVAVLATLHSICLFFELCMVKSHLRFEPSTRRECFLRIFPYTFSLLAQAIMFLVLAVDMLFAVVIPIKHRLWMTLPYVSVMCSPPFAFATFAIFWSVLVMEDDFIEMCTPIQAIPPSVYWWGSYLINGINILGIFIIGTVVFALFHRDREVRSTRNSIKLTAYSEEKKVRNWERGPRRENNSHLQILRSIALLILVFVCSWCISNISSHLSFRYLSKETAHYVQTYNVIIVLPTYCQSYFVTFLRSERYRSAYKQQIRWLLPGLAMDQPPIPQRSQNFRNSSIQL</sequence>
<dbReference type="Pfam" id="PF10320">
    <property type="entry name" value="7TM_GPCR_Srsx"/>
    <property type="match status" value="1"/>
</dbReference>
<feature type="transmembrane region" description="Helical" evidence="5">
    <location>
        <begin position="137"/>
        <end position="158"/>
    </location>
</feature>
<dbReference type="PANTHER" id="PTHR23360">
    <property type="entry name" value="G-PROTEIN COUPLED RECEPTORS FAMILY 1 PROFILE DOMAIN-CONTAINING PROTEIN-RELATED"/>
    <property type="match status" value="1"/>
</dbReference>
<dbReference type="GO" id="GO:0004930">
    <property type="term" value="F:G protein-coupled receptor activity"/>
    <property type="evidence" value="ECO:0007669"/>
    <property type="project" value="InterPro"/>
</dbReference>
<feature type="transmembrane region" description="Helical" evidence="5">
    <location>
        <begin position="286"/>
        <end position="304"/>
    </location>
</feature>
<feature type="transmembrane region" description="Helical" evidence="5">
    <location>
        <begin position="246"/>
        <end position="266"/>
    </location>
</feature>
<keyword evidence="2 5" id="KW-0812">Transmembrane</keyword>
<evidence type="ECO:0000259" key="6">
    <source>
        <dbReference type="PROSITE" id="PS50262"/>
    </source>
</evidence>